<protein>
    <recommendedName>
        <fullName evidence="4">Cystathionine gamma-synthase</fullName>
    </recommendedName>
</protein>
<dbReference type="AlphaFoldDB" id="X0ZX05"/>
<dbReference type="InterPro" id="IPR000277">
    <property type="entry name" value="Cys/Met-Metab_PyrdxlP-dep_enz"/>
</dbReference>
<sequence>ALHTGYSPVPLDMTLFRSFVPPIIESSVYPFESVAQAARVIQHKEHGFGYGRDSNPTADVLQKRLATLEGGERCLVTPSGQHAVFALTYHLAKVGDEFVTSHMIFGGGHTLFARLAPERMGITSRFVENPADLDEWDRQITPKTRFVWAETPSNPTLFVSDIAGLAEVAHSHNVPLIVDNTLATACLQQPIALGADIVTLSLTKNAVGNGTILGGAVIGSDELIEGMLRDTM</sequence>
<gene>
    <name evidence="3" type="ORF">S01H1_77745</name>
</gene>
<dbReference type="InterPro" id="IPR015421">
    <property type="entry name" value="PyrdxlP-dep_Trfase_major"/>
</dbReference>
<dbReference type="Gene3D" id="3.40.640.10">
    <property type="entry name" value="Type I PLP-dependent aspartate aminotransferase-like (Major domain)"/>
    <property type="match status" value="1"/>
</dbReference>
<evidence type="ECO:0000256" key="2">
    <source>
        <dbReference type="ARBA" id="ARBA00022898"/>
    </source>
</evidence>
<evidence type="ECO:0000313" key="3">
    <source>
        <dbReference type="EMBL" id="GAG52586.1"/>
    </source>
</evidence>
<comment type="caution">
    <text evidence="3">The sequence shown here is derived from an EMBL/GenBank/DDBJ whole genome shotgun (WGS) entry which is preliminary data.</text>
</comment>
<name>X0ZX05_9ZZZZ</name>
<dbReference type="GO" id="GO:0005737">
    <property type="term" value="C:cytoplasm"/>
    <property type="evidence" value="ECO:0007669"/>
    <property type="project" value="TreeGrafter"/>
</dbReference>
<proteinExistence type="predicted"/>
<dbReference type="PANTHER" id="PTHR11808">
    <property type="entry name" value="TRANS-SULFURATION ENZYME FAMILY MEMBER"/>
    <property type="match status" value="1"/>
</dbReference>
<feature type="non-terminal residue" evidence="3">
    <location>
        <position position="232"/>
    </location>
</feature>
<dbReference type="GO" id="GO:0030170">
    <property type="term" value="F:pyridoxal phosphate binding"/>
    <property type="evidence" value="ECO:0007669"/>
    <property type="project" value="InterPro"/>
</dbReference>
<reference evidence="3" key="1">
    <citation type="journal article" date="2014" name="Front. Microbiol.">
        <title>High frequency of phylogenetically diverse reductive dehalogenase-homologous genes in deep subseafloor sedimentary metagenomes.</title>
        <authorList>
            <person name="Kawai M."/>
            <person name="Futagami T."/>
            <person name="Toyoda A."/>
            <person name="Takaki Y."/>
            <person name="Nishi S."/>
            <person name="Hori S."/>
            <person name="Arai W."/>
            <person name="Tsubouchi T."/>
            <person name="Morono Y."/>
            <person name="Uchiyama I."/>
            <person name="Ito T."/>
            <person name="Fujiyama A."/>
            <person name="Inagaki F."/>
            <person name="Takami H."/>
        </authorList>
    </citation>
    <scope>NUCLEOTIDE SEQUENCE</scope>
    <source>
        <strain evidence="3">Expedition CK06-06</strain>
    </source>
</reference>
<dbReference type="SUPFAM" id="SSF53383">
    <property type="entry name" value="PLP-dependent transferases"/>
    <property type="match status" value="1"/>
</dbReference>
<dbReference type="GO" id="GO:0019346">
    <property type="term" value="P:transsulfuration"/>
    <property type="evidence" value="ECO:0007669"/>
    <property type="project" value="InterPro"/>
</dbReference>
<dbReference type="PANTHER" id="PTHR11808:SF80">
    <property type="entry name" value="CYSTATHIONINE GAMMA-LYASE"/>
    <property type="match status" value="1"/>
</dbReference>
<feature type="non-terminal residue" evidence="3">
    <location>
        <position position="1"/>
    </location>
</feature>
<dbReference type="InterPro" id="IPR015424">
    <property type="entry name" value="PyrdxlP-dep_Trfase"/>
</dbReference>
<organism evidence="3">
    <name type="scientific">marine sediment metagenome</name>
    <dbReference type="NCBI Taxonomy" id="412755"/>
    <lineage>
        <taxon>unclassified sequences</taxon>
        <taxon>metagenomes</taxon>
        <taxon>ecological metagenomes</taxon>
    </lineage>
</organism>
<accession>X0ZX05</accession>
<dbReference type="Pfam" id="PF01053">
    <property type="entry name" value="Cys_Met_Meta_PP"/>
    <property type="match status" value="1"/>
</dbReference>
<keyword evidence="2" id="KW-0663">Pyridoxal phosphate</keyword>
<dbReference type="EMBL" id="BARS01052273">
    <property type="protein sequence ID" value="GAG52586.1"/>
    <property type="molecule type" value="Genomic_DNA"/>
</dbReference>
<evidence type="ECO:0008006" key="4">
    <source>
        <dbReference type="Google" id="ProtNLM"/>
    </source>
</evidence>
<evidence type="ECO:0000256" key="1">
    <source>
        <dbReference type="ARBA" id="ARBA00001933"/>
    </source>
</evidence>
<dbReference type="GO" id="GO:0016846">
    <property type="term" value="F:carbon-sulfur lyase activity"/>
    <property type="evidence" value="ECO:0007669"/>
    <property type="project" value="TreeGrafter"/>
</dbReference>
<comment type="cofactor">
    <cofactor evidence="1">
        <name>pyridoxal 5'-phosphate</name>
        <dbReference type="ChEBI" id="CHEBI:597326"/>
    </cofactor>
</comment>